<name>A0A0P1E9Q5_9RHOB</name>
<dbReference type="EMBL" id="CYPS01000067">
    <property type="protein sequence ID" value="CUH45674.1"/>
    <property type="molecule type" value="Genomic_DNA"/>
</dbReference>
<dbReference type="AlphaFoldDB" id="A0A0P1E9Q5"/>
<gene>
    <name evidence="1" type="ORF">RUM4293_04591</name>
</gene>
<sequence>MMTAYFITATILCLWAYWQTRATARDIRSSRKSFRDPWE</sequence>
<evidence type="ECO:0000313" key="1">
    <source>
        <dbReference type="EMBL" id="CUH45674.1"/>
    </source>
</evidence>
<accession>A0A0P1E9Q5</accession>
<organism evidence="1 2">
    <name type="scientific">Ruegeria atlantica</name>
    <dbReference type="NCBI Taxonomy" id="81569"/>
    <lineage>
        <taxon>Bacteria</taxon>
        <taxon>Pseudomonadati</taxon>
        <taxon>Pseudomonadota</taxon>
        <taxon>Alphaproteobacteria</taxon>
        <taxon>Rhodobacterales</taxon>
        <taxon>Roseobacteraceae</taxon>
        <taxon>Ruegeria</taxon>
    </lineage>
</organism>
<dbReference type="Proteomes" id="UP000050786">
    <property type="component" value="Unassembled WGS sequence"/>
</dbReference>
<evidence type="ECO:0000313" key="2">
    <source>
        <dbReference type="Proteomes" id="UP000050786"/>
    </source>
</evidence>
<proteinExistence type="predicted"/>
<reference evidence="2" key="1">
    <citation type="submission" date="2015-09" db="EMBL/GenBank/DDBJ databases">
        <authorList>
            <person name="Rodrigo-Torres L."/>
            <person name="Arahal D.R."/>
        </authorList>
    </citation>
    <scope>NUCLEOTIDE SEQUENCE [LARGE SCALE GENOMIC DNA]</scope>
    <source>
        <strain evidence="2">CECT 4293</strain>
    </source>
</reference>
<protein>
    <submittedName>
        <fullName evidence="1">Uncharacterized protein</fullName>
    </submittedName>
</protein>
<keyword evidence="2" id="KW-1185">Reference proteome</keyword>